<feature type="transmembrane region" description="Helical" evidence="3">
    <location>
        <begin position="285"/>
        <end position="311"/>
    </location>
</feature>
<keyword evidence="1" id="KW-0175">Coiled coil</keyword>
<evidence type="ECO:0000313" key="5">
    <source>
        <dbReference type="EMBL" id="UQN29221.1"/>
    </source>
</evidence>
<feature type="domain" description="Co-chaperone DjlA N-terminal" evidence="4">
    <location>
        <begin position="102"/>
        <end position="209"/>
    </location>
</feature>
<dbReference type="SUPFAM" id="SSF158682">
    <property type="entry name" value="TerB-like"/>
    <property type="match status" value="1"/>
</dbReference>
<evidence type="ECO:0000256" key="3">
    <source>
        <dbReference type="SAM" id="Phobius"/>
    </source>
</evidence>
<dbReference type="EMBL" id="CP097218">
    <property type="protein sequence ID" value="UQN29221.1"/>
    <property type="molecule type" value="Genomic_DNA"/>
</dbReference>
<keyword evidence="6" id="KW-1185">Reference proteome</keyword>
<evidence type="ECO:0000313" key="6">
    <source>
        <dbReference type="Proteomes" id="UP001055868"/>
    </source>
</evidence>
<dbReference type="Pfam" id="PF05099">
    <property type="entry name" value="TerB"/>
    <property type="match status" value="1"/>
</dbReference>
<protein>
    <submittedName>
        <fullName evidence="5">TerB family tellurite resistance protein</fullName>
    </submittedName>
</protein>
<organism evidence="5 6">
    <name type="scientific">Brachybacterium kimchii</name>
    <dbReference type="NCBI Taxonomy" id="2942909"/>
    <lineage>
        <taxon>Bacteria</taxon>
        <taxon>Bacillati</taxon>
        <taxon>Actinomycetota</taxon>
        <taxon>Actinomycetes</taxon>
        <taxon>Micrococcales</taxon>
        <taxon>Dermabacteraceae</taxon>
        <taxon>Brachybacterium</taxon>
    </lineage>
</organism>
<evidence type="ECO:0000256" key="1">
    <source>
        <dbReference type="SAM" id="Coils"/>
    </source>
</evidence>
<keyword evidence="3" id="KW-0472">Membrane</keyword>
<accession>A0ABY4N526</accession>
<sequence length="404" mass="42625">MNDIEKTPTRAIRSTEKLRRRAVDAGAAAQSRLATTTRAARSRLVEAAGTTSAHVKTAAGSAQSTASDALKRLPLSRDRALRAEITPSELSADVKLSLCRELVALAQADGALHPSEISALYLLLTTMDLDPEARTELRGLIAAAQHTPVGTSPRDDALDAGHAPGAFLDDIAEEHREAVATAVVHQMVSLALSDGDISDMERAVIDEVATRVFDERGPHLVASIERLVEKESEFLAGRITTSQFETATKDIAAKAAAFGTPIAAISLFGSVTGLGAAGITSGLAALGFGGVLGLSSMMTGIGTVVILGVLVHQGTRYVLGTNERSRDTRREHLMQQVIGQHQRAIADLTDDIGALARRMEQQLARTTANEQNLADLRSDLEAFQMALADLQASKTAVEEQAAGA</sequence>
<keyword evidence="3" id="KW-1133">Transmembrane helix</keyword>
<gene>
    <name evidence="5" type="ORF">M4486_16550</name>
</gene>
<dbReference type="InterPro" id="IPR007791">
    <property type="entry name" value="DjlA_N"/>
</dbReference>
<dbReference type="InterPro" id="IPR029024">
    <property type="entry name" value="TerB-like"/>
</dbReference>
<name>A0ABY4N526_9MICO</name>
<feature type="region of interest" description="Disordered" evidence="2">
    <location>
        <begin position="17"/>
        <end position="37"/>
    </location>
</feature>
<dbReference type="Proteomes" id="UP001055868">
    <property type="component" value="Chromosome"/>
</dbReference>
<feature type="coiled-coil region" evidence="1">
    <location>
        <begin position="356"/>
        <end position="400"/>
    </location>
</feature>
<dbReference type="Gene3D" id="1.10.3680.10">
    <property type="entry name" value="TerB-like"/>
    <property type="match status" value="1"/>
</dbReference>
<keyword evidence="3" id="KW-0812">Transmembrane</keyword>
<evidence type="ECO:0000256" key="2">
    <source>
        <dbReference type="SAM" id="MobiDB-lite"/>
    </source>
</evidence>
<dbReference type="RefSeq" id="WP_249478403.1">
    <property type="nucleotide sequence ID" value="NZ_CP097218.1"/>
</dbReference>
<proteinExistence type="predicted"/>
<feature type="compositionally biased region" description="Low complexity" evidence="2">
    <location>
        <begin position="27"/>
        <end position="37"/>
    </location>
</feature>
<evidence type="ECO:0000259" key="4">
    <source>
        <dbReference type="Pfam" id="PF05099"/>
    </source>
</evidence>
<feature type="transmembrane region" description="Helical" evidence="3">
    <location>
        <begin position="255"/>
        <end position="279"/>
    </location>
</feature>
<reference evidence="5" key="1">
    <citation type="submission" date="2022-05" db="EMBL/GenBank/DDBJ databases">
        <title>Genomic analysis of Brachybacterium sp. CBA3104.</title>
        <authorList>
            <person name="Roh S.W."/>
            <person name="Kim Y.B."/>
            <person name="Kim Y."/>
        </authorList>
    </citation>
    <scope>NUCLEOTIDE SEQUENCE</scope>
    <source>
        <strain evidence="5">CBA3104</strain>
    </source>
</reference>
<dbReference type="CDD" id="cd07177">
    <property type="entry name" value="terB_like"/>
    <property type="match status" value="1"/>
</dbReference>